<dbReference type="Pfam" id="PF02245">
    <property type="entry name" value="Pur_DNA_glyco"/>
    <property type="match status" value="1"/>
</dbReference>
<evidence type="ECO:0000313" key="7">
    <source>
        <dbReference type="EMBL" id="TMQ55160.1"/>
    </source>
</evidence>
<keyword evidence="3 5" id="KW-0378">Hydrolase</keyword>
<evidence type="ECO:0000256" key="1">
    <source>
        <dbReference type="ARBA" id="ARBA00009232"/>
    </source>
</evidence>
<proteinExistence type="inferred from homology"/>
<dbReference type="InterPro" id="IPR011034">
    <property type="entry name" value="Formyl_transferase-like_C_sf"/>
</dbReference>
<dbReference type="SUPFAM" id="SSF50486">
    <property type="entry name" value="FMT C-terminal domain-like"/>
    <property type="match status" value="1"/>
</dbReference>
<dbReference type="CDD" id="cd00540">
    <property type="entry name" value="AAG"/>
    <property type="match status" value="1"/>
</dbReference>
<dbReference type="AlphaFoldDB" id="A0A538SUT9"/>
<keyword evidence="2 5" id="KW-0227">DNA damage</keyword>
<evidence type="ECO:0000256" key="3">
    <source>
        <dbReference type="ARBA" id="ARBA00022801"/>
    </source>
</evidence>
<dbReference type="Gene3D" id="3.10.300.10">
    <property type="entry name" value="Methylpurine-DNA glycosylase (MPG)"/>
    <property type="match status" value="1"/>
</dbReference>
<dbReference type="EC" id="3.2.2.-" evidence="5"/>
<dbReference type="GO" id="GO:0003677">
    <property type="term" value="F:DNA binding"/>
    <property type="evidence" value="ECO:0007669"/>
    <property type="project" value="InterPro"/>
</dbReference>
<dbReference type="FunFam" id="3.10.300.10:FF:000001">
    <property type="entry name" value="Putative 3-methyladenine DNA glycosylase"/>
    <property type="match status" value="1"/>
</dbReference>
<sequence>MASPLPRSFYSRPTVTVARELLGSILCRRVDGLTLRGRIVETEAYVGEEDLACHARAGRTPRTAPLYGPPGLAYVYLTYGMHHLLNAVTEREGMPAAVLIRALEPMEGIEWMEEARGVRTAHHLASGPGKLAQAFGLDLAWNRADLTGPDLWIEPGARVPDRAVRTSARIGCQNVPEPWATVPWRFYVAESRHVTPGRAAPKLVVTNARRIGNNRASRARPLEPTGKGRTRNTPSR</sequence>
<evidence type="ECO:0000256" key="6">
    <source>
        <dbReference type="SAM" id="MobiDB-lite"/>
    </source>
</evidence>
<comment type="similarity">
    <text evidence="1 5">Belongs to the DNA glycosylase MPG family.</text>
</comment>
<dbReference type="Proteomes" id="UP000320913">
    <property type="component" value="Unassembled WGS sequence"/>
</dbReference>
<dbReference type="InterPro" id="IPR036995">
    <property type="entry name" value="MPG_sf"/>
</dbReference>
<evidence type="ECO:0000256" key="5">
    <source>
        <dbReference type="HAMAP-Rule" id="MF_00527"/>
    </source>
</evidence>
<dbReference type="NCBIfam" id="TIGR00567">
    <property type="entry name" value="3mg"/>
    <property type="match status" value="1"/>
</dbReference>
<organism evidence="7 8">
    <name type="scientific">Eiseniibacteriota bacterium</name>
    <dbReference type="NCBI Taxonomy" id="2212470"/>
    <lineage>
        <taxon>Bacteria</taxon>
        <taxon>Candidatus Eiseniibacteriota</taxon>
    </lineage>
</organism>
<evidence type="ECO:0000256" key="4">
    <source>
        <dbReference type="ARBA" id="ARBA00023204"/>
    </source>
</evidence>
<dbReference type="InterPro" id="IPR003180">
    <property type="entry name" value="MPG"/>
</dbReference>
<evidence type="ECO:0000256" key="2">
    <source>
        <dbReference type="ARBA" id="ARBA00022763"/>
    </source>
</evidence>
<dbReference type="PANTHER" id="PTHR10429:SF0">
    <property type="entry name" value="DNA-3-METHYLADENINE GLYCOSYLASE"/>
    <property type="match status" value="1"/>
</dbReference>
<comment type="caution">
    <text evidence="7">The sequence shown here is derived from an EMBL/GenBank/DDBJ whole genome shotgun (WGS) entry which is preliminary data.</text>
</comment>
<dbReference type="GO" id="GO:0003905">
    <property type="term" value="F:alkylbase DNA N-glycosylase activity"/>
    <property type="evidence" value="ECO:0007669"/>
    <property type="project" value="InterPro"/>
</dbReference>
<dbReference type="NCBIfam" id="NF002003">
    <property type="entry name" value="PRK00802.1-3"/>
    <property type="match status" value="1"/>
</dbReference>
<accession>A0A538SUT9</accession>
<dbReference type="EMBL" id="VBOV01000274">
    <property type="protein sequence ID" value="TMQ55160.1"/>
    <property type="molecule type" value="Genomic_DNA"/>
</dbReference>
<dbReference type="GO" id="GO:0006284">
    <property type="term" value="P:base-excision repair"/>
    <property type="evidence" value="ECO:0007669"/>
    <property type="project" value="InterPro"/>
</dbReference>
<feature type="region of interest" description="Disordered" evidence="6">
    <location>
        <begin position="207"/>
        <end position="236"/>
    </location>
</feature>
<reference evidence="7 8" key="1">
    <citation type="journal article" date="2019" name="Nat. Microbiol.">
        <title>Mediterranean grassland soil C-N compound turnover is dependent on rainfall and depth, and is mediated by genomically divergent microorganisms.</title>
        <authorList>
            <person name="Diamond S."/>
            <person name="Andeer P.F."/>
            <person name="Li Z."/>
            <person name="Crits-Christoph A."/>
            <person name="Burstein D."/>
            <person name="Anantharaman K."/>
            <person name="Lane K.R."/>
            <person name="Thomas B.C."/>
            <person name="Pan C."/>
            <person name="Northen T.R."/>
            <person name="Banfield J.F."/>
        </authorList>
    </citation>
    <scope>NUCLEOTIDE SEQUENCE [LARGE SCALE GENOMIC DNA]</scope>
    <source>
        <strain evidence="7">WS_5</strain>
    </source>
</reference>
<gene>
    <name evidence="7" type="ORF">E6K75_09730</name>
</gene>
<keyword evidence="7" id="KW-0326">Glycosidase</keyword>
<protein>
    <recommendedName>
        <fullName evidence="5">Putative 3-methyladenine DNA glycosylase</fullName>
        <ecNumber evidence="5">3.2.2.-</ecNumber>
    </recommendedName>
</protein>
<dbReference type="HAMAP" id="MF_00527">
    <property type="entry name" value="3MGH"/>
    <property type="match status" value="1"/>
</dbReference>
<evidence type="ECO:0000313" key="8">
    <source>
        <dbReference type="Proteomes" id="UP000320913"/>
    </source>
</evidence>
<dbReference type="PANTHER" id="PTHR10429">
    <property type="entry name" value="DNA-3-METHYLADENINE GLYCOSYLASE"/>
    <property type="match status" value="1"/>
</dbReference>
<keyword evidence="4 5" id="KW-0234">DNA repair</keyword>
<name>A0A538SUT9_UNCEI</name>